<feature type="compositionally biased region" description="Basic and acidic residues" evidence="1">
    <location>
        <begin position="218"/>
        <end position="227"/>
    </location>
</feature>
<keyword evidence="2" id="KW-1133">Transmembrane helix</keyword>
<feature type="region of interest" description="Disordered" evidence="1">
    <location>
        <begin position="202"/>
        <end position="227"/>
    </location>
</feature>
<feature type="transmembrane region" description="Helical" evidence="2">
    <location>
        <begin position="20"/>
        <end position="46"/>
    </location>
</feature>
<keyword evidence="4" id="KW-1185">Reference proteome</keyword>
<dbReference type="GeneID" id="24416383"/>
<dbReference type="EMBL" id="GG697403">
    <property type="protein sequence ID" value="EFQ35910.1"/>
    <property type="molecule type" value="Genomic_DNA"/>
</dbReference>
<feature type="region of interest" description="Disordered" evidence="1">
    <location>
        <begin position="263"/>
        <end position="327"/>
    </location>
</feature>
<accession>E3QYH2</accession>
<gene>
    <name evidence="3" type="ORF">GLRG_11018</name>
</gene>
<feature type="compositionally biased region" description="Pro residues" evidence="1">
    <location>
        <begin position="269"/>
        <end position="280"/>
    </location>
</feature>
<keyword evidence="2" id="KW-0472">Membrane</keyword>
<dbReference type="RefSeq" id="XP_008099930.1">
    <property type="nucleotide sequence ID" value="XM_008101739.1"/>
</dbReference>
<keyword evidence="2" id="KW-0812">Transmembrane</keyword>
<sequence>MQTNLSVPPPSGGANHRQLISIIIIIFYMIIFTVFTLISTCSIMPLNNAAARPTKTAFRTQHFHGLEINPQMRIHWNLKERIVMLSHIAKHQLTNLSVDYRIQELHRRLGISNMGQKYIEVIYPRLFTALRARIDILRSSPEHSPMLVGVVEKGGQMRFYPKFMDTWARHGWDGDISKPPHHEVDRQHDDQDEACVILDEVEPEPEPEPEQEGQQQEGDVRDEREADDSVVRIELEADSAASIISPPTPAPVVIPLPGLAPAPAGSLGKPPPSLRRPNGPPQSRVENGFGTGREHFTFQGAAPPLRPFQRPGAAGSAARPDSHHRAGLRRSRVFHSGGSKIPLLVGGVPMLPLPPPLSPPIPGFAHQQHLARDAAAVTAALAGSSPRRRALVLATPCHVTHEMLNQYKASMMRLVELDMERRLCEVEAVKYRVLADAETAEARTRRARQIVADDAYEVRSRLVYLDRELERRGYTSGGQGLGLVAALSLVSLGLALEGPAWSGGR</sequence>
<evidence type="ECO:0000256" key="2">
    <source>
        <dbReference type="SAM" id="Phobius"/>
    </source>
</evidence>
<dbReference type="eggNOG" id="ENOG502RI2A">
    <property type="taxonomic scope" value="Eukaryota"/>
</dbReference>
<name>E3QYH2_COLGM</name>
<feature type="compositionally biased region" description="Acidic residues" evidence="1">
    <location>
        <begin position="202"/>
        <end position="211"/>
    </location>
</feature>
<dbReference type="AlphaFoldDB" id="E3QYH2"/>
<organism evidence="4">
    <name type="scientific">Colletotrichum graminicola (strain M1.001 / M2 / FGSC 10212)</name>
    <name type="common">Maize anthracnose fungus</name>
    <name type="synonym">Glomerella graminicola</name>
    <dbReference type="NCBI Taxonomy" id="645133"/>
    <lineage>
        <taxon>Eukaryota</taxon>
        <taxon>Fungi</taxon>
        <taxon>Dikarya</taxon>
        <taxon>Ascomycota</taxon>
        <taxon>Pezizomycotina</taxon>
        <taxon>Sordariomycetes</taxon>
        <taxon>Hypocreomycetidae</taxon>
        <taxon>Glomerellales</taxon>
        <taxon>Glomerellaceae</taxon>
        <taxon>Colletotrichum</taxon>
        <taxon>Colletotrichum graminicola species complex</taxon>
    </lineage>
</organism>
<dbReference type="VEuPathDB" id="FungiDB:GLRG_11018"/>
<evidence type="ECO:0000313" key="3">
    <source>
        <dbReference type="EMBL" id="EFQ35910.1"/>
    </source>
</evidence>
<evidence type="ECO:0000313" key="4">
    <source>
        <dbReference type="Proteomes" id="UP000008782"/>
    </source>
</evidence>
<proteinExistence type="predicted"/>
<reference evidence="4" key="1">
    <citation type="journal article" date="2012" name="Nat. Genet.">
        <title>Lifestyle transitions in plant pathogenic Colletotrichum fungi deciphered by genome and transcriptome analyses.</title>
        <authorList>
            <person name="O'Connell R.J."/>
            <person name="Thon M.R."/>
            <person name="Hacquard S."/>
            <person name="Amyotte S.G."/>
            <person name="Kleemann J."/>
            <person name="Torres M.F."/>
            <person name="Damm U."/>
            <person name="Buiate E.A."/>
            <person name="Epstein L."/>
            <person name="Alkan N."/>
            <person name="Altmueller J."/>
            <person name="Alvarado-Balderrama L."/>
            <person name="Bauser C.A."/>
            <person name="Becker C."/>
            <person name="Birren B.W."/>
            <person name="Chen Z."/>
            <person name="Choi J."/>
            <person name="Crouch J.A."/>
            <person name="Duvick J.P."/>
            <person name="Farman M.A."/>
            <person name="Gan P."/>
            <person name="Heiman D."/>
            <person name="Henrissat B."/>
            <person name="Howard R.J."/>
            <person name="Kabbage M."/>
            <person name="Koch C."/>
            <person name="Kracher B."/>
            <person name="Kubo Y."/>
            <person name="Law A.D."/>
            <person name="Lebrun M.-H."/>
            <person name="Lee Y.-H."/>
            <person name="Miyara I."/>
            <person name="Moore N."/>
            <person name="Neumann U."/>
            <person name="Nordstroem K."/>
            <person name="Panaccione D.G."/>
            <person name="Panstruga R."/>
            <person name="Place M."/>
            <person name="Proctor R.H."/>
            <person name="Prusky D."/>
            <person name="Rech G."/>
            <person name="Reinhardt R."/>
            <person name="Rollins J.A."/>
            <person name="Rounsley S."/>
            <person name="Schardl C.L."/>
            <person name="Schwartz D.C."/>
            <person name="Shenoy N."/>
            <person name="Shirasu K."/>
            <person name="Sikhakolli U.R."/>
            <person name="Stueber K."/>
            <person name="Sukno S.A."/>
            <person name="Sweigard J.A."/>
            <person name="Takano Y."/>
            <person name="Takahara H."/>
            <person name="Trail F."/>
            <person name="van der Does H.C."/>
            <person name="Voll L.M."/>
            <person name="Will I."/>
            <person name="Young S."/>
            <person name="Zeng Q."/>
            <person name="Zhang J."/>
            <person name="Zhou S."/>
            <person name="Dickman M.B."/>
            <person name="Schulze-Lefert P."/>
            <person name="Ver Loren van Themaat E."/>
            <person name="Ma L.-J."/>
            <person name="Vaillancourt L.J."/>
        </authorList>
    </citation>
    <scope>NUCLEOTIDE SEQUENCE [LARGE SCALE GENOMIC DNA]</scope>
    <source>
        <strain evidence="4">M1.001 / M2 / FGSC 10212</strain>
    </source>
</reference>
<protein>
    <submittedName>
        <fullName evidence="3">Uncharacterized protein</fullName>
    </submittedName>
</protein>
<dbReference type="OrthoDB" id="4840345at2759"/>
<dbReference type="HOGENOM" id="CLU_583958_0_0_1"/>
<evidence type="ECO:0000256" key="1">
    <source>
        <dbReference type="SAM" id="MobiDB-lite"/>
    </source>
</evidence>
<dbReference type="Proteomes" id="UP000008782">
    <property type="component" value="Unassembled WGS sequence"/>
</dbReference>